<dbReference type="InterPro" id="IPR018540">
    <property type="entry name" value="Spo0E-like"/>
</dbReference>
<evidence type="ECO:0008006" key="3">
    <source>
        <dbReference type="Google" id="ProtNLM"/>
    </source>
</evidence>
<keyword evidence="2" id="KW-1185">Reference proteome</keyword>
<proteinExistence type="predicted"/>
<protein>
    <recommendedName>
        <fullName evidence="3">Aspartyl-phosphate phosphatase Spo0E family protein</fullName>
    </recommendedName>
</protein>
<organism evidence="1 2">
    <name type="scientific">Paenibacillus silagei</name>
    <dbReference type="NCBI Taxonomy" id="1670801"/>
    <lineage>
        <taxon>Bacteria</taxon>
        <taxon>Bacillati</taxon>
        <taxon>Bacillota</taxon>
        <taxon>Bacilli</taxon>
        <taxon>Bacillales</taxon>
        <taxon>Paenibacillaceae</taxon>
        <taxon>Paenibacillus</taxon>
    </lineage>
</organism>
<name>A0ABS4NJ22_9BACL</name>
<evidence type="ECO:0000313" key="1">
    <source>
        <dbReference type="EMBL" id="MBP2110039.1"/>
    </source>
</evidence>
<sequence>MHSPAIVRIRIEQARSKLHTLHIQYGGFNHPEVLRQSVVLDELLNAYDNAYRMNKRPPA</sequence>
<dbReference type="RefSeq" id="WP_036726170.1">
    <property type="nucleotide sequence ID" value="NZ_JAGGLV010000001.1"/>
</dbReference>
<reference evidence="1 2" key="1">
    <citation type="submission" date="2021-03" db="EMBL/GenBank/DDBJ databases">
        <title>Genomic Encyclopedia of Type Strains, Phase IV (KMG-IV): sequencing the most valuable type-strain genomes for metagenomic binning, comparative biology and taxonomic classification.</title>
        <authorList>
            <person name="Goeker M."/>
        </authorList>
    </citation>
    <scope>NUCLEOTIDE SEQUENCE [LARGE SCALE GENOMIC DNA]</scope>
    <source>
        <strain evidence="1 2">DSM 101953</strain>
    </source>
</reference>
<comment type="caution">
    <text evidence="1">The sequence shown here is derived from an EMBL/GenBank/DDBJ whole genome shotgun (WGS) entry which is preliminary data.</text>
</comment>
<dbReference type="Proteomes" id="UP000773462">
    <property type="component" value="Unassembled WGS sequence"/>
</dbReference>
<dbReference type="InterPro" id="IPR036638">
    <property type="entry name" value="HLH_DNA-bd_sf"/>
</dbReference>
<accession>A0ABS4NJ22</accession>
<dbReference type="SUPFAM" id="SSF140500">
    <property type="entry name" value="BAS1536-like"/>
    <property type="match status" value="1"/>
</dbReference>
<dbReference type="Pfam" id="PF09388">
    <property type="entry name" value="SpoOE-like"/>
    <property type="match status" value="1"/>
</dbReference>
<dbReference type="InterPro" id="IPR037208">
    <property type="entry name" value="Spo0E-like_sf"/>
</dbReference>
<dbReference type="Gene3D" id="4.10.280.10">
    <property type="entry name" value="Helix-loop-helix DNA-binding domain"/>
    <property type="match status" value="1"/>
</dbReference>
<gene>
    <name evidence="1" type="ORF">J2Z70_000178</name>
</gene>
<evidence type="ECO:0000313" key="2">
    <source>
        <dbReference type="Proteomes" id="UP000773462"/>
    </source>
</evidence>
<dbReference type="EMBL" id="JAGGLV010000001">
    <property type="protein sequence ID" value="MBP2110039.1"/>
    <property type="molecule type" value="Genomic_DNA"/>
</dbReference>